<name>A0A6A5A549_APHAT</name>
<dbReference type="GO" id="GO:0003682">
    <property type="term" value="F:chromatin binding"/>
    <property type="evidence" value="ECO:0007669"/>
    <property type="project" value="TreeGrafter"/>
</dbReference>
<dbReference type="EMBL" id="VJMI01016502">
    <property type="protein sequence ID" value="KAF0718671.1"/>
    <property type="molecule type" value="Genomic_DNA"/>
</dbReference>
<dbReference type="GO" id="GO:0005634">
    <property type="term" value="C:nucleus"/>
    <property type="evidence" value="ECO:0007669"/>
    <property type="project" value="TreeGrafter"/>
</dbReference>
<evidence type="ECO:0000313" key="3">
    <source>
        <dbReference type="Proteomes" id="UP000469452"/>
    </source>
</evidence>
<protein>
    <recommendedName>
        <fullName evidence="1">SWIRM domain-containing protein</fullName>
    </recommendedName>
</protein>
<dbReference type="AlphaFoldDB" id="A0A6A5A549"/>
<evidence type="ECO:0000313" key="2">
    <source>
        <dbReference type="EMBL" id="KAF0718671.1"/>
    </source>
</evidence>
<dbReference type="InterPro" id="IPR009057">
    <property type="entry name" value="Homeodomain-like_sf"/>
</dbReference>
<organism evidence="2 3">
    <name type="scientific">Aphanomyces astaci</name>
    <name type="common">Crayfish plague agent</name>
    <dbReference type="NCBI Taxonomy" id="112090"/>
    <lineage>
        <taxon>Eukaryota</taxon>
        <taxon>Sar</taxon>
        <taxon>Stramenopiles</taxon>
        <taxon>Oomycota</taxon>
        <taxon>Saprolegniomycetes</taxon>
        <taxon>Saprolegniales</taxon>
        <taxon>Verrucalvaceae</taxon>
        <taxon>Aphanomyces</taxon>
    </lineage>
</organism>
<proteinExistence type="predicted"/>
<dbReference type="Pfam" id="PF04433">
    <property type="entry name" value="SWIRM"/>
    <property type="match status" value="1"/>
</dbReference>
<dbReference type="FunFam" id="1.10.10.10:FF:000087">
    <property type="entry name" value="Transcriptional adapter 2"/>
    <property type="match status" value="1"/>
</dbReference>
<dbReference type="GO" id="GO:0003713">
    <property type="term" value="F:transcription coactivator activity"/>
    <property type="evidence" value="ECO:0007669"/>
    <property type="project" value="TreeGrafter"/>
</dbReference>
<reference evidence="2 3" key="1">
    <citation type="submission" date="2019-06" db="EMBL/GenBank/DDBJ databases">
        <title>Genomics analysis of Aphanomyces spp. identifies a new class of oomycete effector associated with host adaptation.</title>
        <authorList>
            <person name="Gaulin E."/>
        </authorList>
    </citation>
    <scope>NUCLEOTIDE SEQUENCE [LARGE SCALE GENOMIC DNA]</scope>
    <source>
        <strain evidence="2 3">E</strain>
    </source>
</reference>
<comment type="caution">
    <text evidence="2">The sequence shown here is derived from an EMBL/GenBank/DDBJ whole genome shotgun (WGS) entry which is preliminary data.</text>
</comment>
<dbReference type="PANTHER" id="PTHR12374">
    <property type="entry name" value="TRANSCRIPTIONAL ADAPTOR 2 ADA2 -RELATED"/>
    <property type="match status" value="1"/>
</dbReference>
<evidence type="ECO:0000259" key="1">
    <source>
        <dbReference type="PROSITE" id="PS50934"/>
    </source>
</evidence>
<dbReference type="Gene3D" id="1.10.10.10">
    <property type="entry name" value="Winged helix-like DNA-binding domain superfamily/Winged helix DNA-binding domain"/>
    <property type="match status" value="1"/>
</dbReference>
<sequence>MLVETDGATLQSDKAGLALDGAPGAHLLTPTEKELCLKLQLLPKQYLVIKEALVRESFRLGHLNPTAAQKIVKIGTKLDKFDATKTGVIYDFFVHAGWVKKDAAATLAAVDPPLSTAAVDPPVAKKPKITEV</sequence>
<dbReference type="InterPro" id="IPR036388">
    <property type="entry name" value="WH-like_DNA-bd_sf"/>
</dbReference>
<dbReference type="PANTHER" id="PTHR12374:SF20">
    <property type="entry name" value="TRANSCRIPTIONAL ADAPTER 2-ALPHA"/>
    <property type="match status" value="1"/>
</dbReference>
<gene>
    <name evidence="2" type="ORF">AaE_010592</name>
</gene>
<dbReference type="SUPFAM" id="SSF46689">
    <property type="entry name" value="Homeodomain-like"/>
    <property type="match status" value="1"/>
</dbReference>
<dbReference type="Proteomes" id="UP000469452">
    <property type="component" value="Unassembled WGS sequence"/>
</dbReference>
<dbReference type="VEuPathDB" id="FungiDB:H257_10306"/>
<accession>A0A6A5A549</accession>
<dbReference type="PROSITE" id="PS50934">
    <property type="entry name" value="SWIRM"/>
    <property type="match status" value="1"/>
</dbReference>
<dbReference type="GO" id="GO:0006338">
    <property type="term" value="P:chromatin remodeling"/>
    <property type="evidence" value="ECO:0007669"/>
    <property type="project" value="TreeGrafter"/>
</dbReference>
<dbReference type="InterPro" id="IPR007526">
    <property type="entry name" value="SWIRM"/>
</dbReference>
<feature type="domain" description="SWIRM" evidence="1">
    <location>
        <begin position="8"/>
        <end position="110"/>
    </location>
</feature>
<dbReference type="GO" id="GO:0006357">
    <property type="term" value="P:regulation of transcription by RNA polymerase II"/>
    <property type="evidence" value="ECO:0007669"/>
    <property type="project" value="TreeGrafter"/>
</dbReference>